<dbReference type="EMBL" id="MU151741">
    <property type="protein sequence ID" value="KAF9441935.1"/>
    <property type="molecule type" value="Genomic_DNA"/>
</dbReference>
<evidence type="ECO:0000313" key="2">
    <source>
        <dbReference type="Proteomes" id="UP000807342"/>
    </source>
</evidence>
<reference evidence="1" key="1">
    <citation type="submission" date="2020-11" db="EMBL/GenBank/DDBJ databases">
        <authorList>
            <consortium name="DOE Joint Genome Institute"/>
            <person name="Ahrendt S."/>
            <person name="Riley R."/>
            <person name="Andreopoulos W."/>
            <person name="Labutti K."/>
            <person name="Pangilinan J."/>
            <person name="Ruiz-Duenas F.J."/>
            <person name="Barrasa J.M."/>
            <person name="Sanchez-Garcia M."/>
            <person name="Camarero S."/>
            <person name="Miyauchi S."/>
            <person name="Serrano A."/>
            <person name="Linde D."/>
            <person name="Babiker R."/>
            <person name="Drula E."/>
            <person name="Ayuso-Fernandez I."/>
            <person name="Pacheco R."/>
            <person name="Padilla G."/>
            <person name="Ferreira P."/>
            <person name="Barriuso J."/>
            <person name="Kellner H."/>
            <person name="Castanera R."/>
            <person name="Alfaro M."/>
            <person name="Ramirez L."/>
            <person name="Pisabarro A.G."/>
            <person name="Kuo A."/>
            <person name="Tritt A."/>
            <person name="Lipzen A."/>
            <person name="He G."/>
            <person name="Yan M."/>
            <person name="Ng V."/>
            <person name="Cullen D."/>
            <person name="Martin F."/>
            <person name="Rosso M.-N."/>
            <person name="Henrissat B."/>
            <person name="Hibbett D."/>
            <person name="Martinez A.T."/>
            <person name="Grigoriev I.V."/>
        </authorList>
    </citation>
    <scope>NUCLEOTIDE SEQUENCE</scope>
    <source>
        <strain evidence="1">MF-IS2</strain>
    </source>
</reference>
<dbReference type="AlphaFoldDB" id="A0A9P5X267"/>
<dbReference type="Proteomes" id="UP000807342">
    <property type="component" value="Unassembled WGS sequence"/>
</dbReference>
<keyword evidence="2" id="KW-1185">Reference proteome</keyword>
<name>A0A9P5X267_9AGAR</name>
<comment type="caution">
    <text evidence="1">The sequence shown here is derived from an EMBL/GenBank/DDBJ whole genome shotgun (WGS) entry which is preliminary data.</text>
</comment>
<proteinExistence type="predicted"/>
<gene>
    <name evidence="1" type="ORF">P691DRAFT_765733</name>
</gene>
<evidence type="ECO:0000313" key="1">
    <source>
        <dbReference type="EMBL" id="KAF9441935.1"/>
    </source>
</evidence>
<organism evidence="1 2">
    <name type="scientific">Macrolepiota fuliginosa MF-IS2</name>
    <dbReference type="NCBI Taxonomy" id="1400762"/>
    <lineage>
        <taxon>Eukaryota</taxon>
        <taxon>Fungi</taxon>
        <taxon>Dikarya</taxon>
        <taxon>Basidiomycota</taxon>
        <taxon>Agaricomycotina</taxon>
        <taxon>Agaricomycetes</taxon>
        <taxon>Agaricomycetidae</taxon>
        <taxon>Agaricales</taxon>
        <taxon>Agaricineae</taxon>
        <taxon>Agaricaceae</taxon>
        <taxon>Macrolepiota</taxon>
    </lineage>
</organism>
<sequence>MGNRQSSPVRDGPQYFSNAHNFIIQNPTFGSIARDARSSWSSKYGNRLLSF</sequence>
<accession>A0A9P5X267</accession>
<protein>
    <submittedName>
        <fullName evidence="1">Uncharacterized protein</fullName>
    </submittedName>
</protein>